<protein>
    <submittedName>
        <fullName evidence="3">MacB_1 protein</fullName>
    </submittedName>
</protein>
<evidence type="ECO:0000256" key="2">
    <source>
        <dbReference type="SAM" id="SignalP"/>
    </source>
</evidence>
<evidence type="ECO:0000256" key="1">
    <source>
        <dbReference type="SAM" id="MobiDB-lite"/>
    </source>
</evidence>
<evidence type="ECO:0000313" key="3">
    <source>
        <dbReference type="EMBL" id="JAG83279.1"/>
    </source>
</evidence>
<feature type="signal peptide" evidence="2">
    <location>
        <begin position="1"/>
        <end position="33"/>
    </location>
</feature>
<name>A0A0C9RJR1_9HYME</name>
<feature type="non-terminal residue" evidence="3">
    <location>
        <position position="1"/>
    </location>
</feature>
<proteinExistence type="predicted"/>
<sequence length="261" mass="30166">RYLRERFESKAKMLKEASFLAFALLLLIQFAASLPRPSSSESQEDNTIPHGTTTTTPSALVSATPSARKQLEANVYKSFVNFLDFRLQRTNKIAQDVLADPVMNSIDSPAMEEERKVLRKYVKDSKEALIAVLPADKNDQHNRFFFAIGKDFVLENFNSFNRRRASKTEELTPEQRVSWNALKKHGVLEYNAEMEQRGKDFAYQIVDDFDYYVKALTSAEKEKEKEMVEVWNMYKKNALGLDKAEFGQRLFLELFQYDSKA</sequence>
<dbReference type="AlphaFoldDB" id="A0A0C9RJR1"/>
<keyword evidence="2" id="KW-0732">Signal</keyword>
<dbReference type="EMBL" id="GBYB01013512">
    <property type="protein sequence ID" value="JAG83279.1"/>
    <property type="molecule type" value="Transcribed_RNA"/>
</dbReference>
<organism evidence="3">
    <name type="scientific">Fopius arisanus</name>
    <dbReference type="NCBI Taxonomy" id="64838"/>
    <lineage>
        <taxon>Eukaryota</taxon>
        <taxon>Metazoa</taxon>
        <taxon>Ecdysozoa</taxon>
        <taxon>Arthropoda</taxon>
        <taxon>Hexapoda</taxon>
        <taxon>Insecta</taxon>
        <taxon>Pterygota</taxon>
        <taxon>Neoptera</taxon>
        <taxon>Endopterygota</taxon>
        <taxon>Hymenoptera</taxon>
        <taxon>Apocrita</taxon>
        <taxon>Ichneumonoidea</taxon>
        <taxon>Braconidae</taxon>
        <taxon>Opiinae</taxon>
        <taxon>Fopius</taxon>
    </lineage>
</organism>
<feature type="region of interest" description="Disordered" evidence="1">
    <location>
        <begin position="38"/>
        <end position="62"/>
    </location>
</feature>
<gene>
    <name evidence="3" type="primary">macB_1</name>
    <name evidence="3" type="ORF">g.6624</name>
</gene>
<feature type="chain" id="PRO_5002212139" evidence="2">
    <location>
        <begin position="34"/>
        <end position="261"/>
    </location>
</feature>
<reference evidence="3" key="1">
    <citation type="submission" date="2015-01" db="EMBL/GenBank/DDBJ databases">
        <title>Transcriptome Assembly of Fopius arisanus.</title>
        <authorList>
            <person name="Geib S."/>
        </authorList>
    </citation>
    <scope>NUCLEOTIDE SEQUENCE</scope>
</reference>
<accession>A0A0C9RJR1</accession>